<evidence type="ECO:0000313" key="2">
    <source>
        <dbReference type="Proteomes" id="UP000014974"/>
    </source>
</evidence>
<protein>
    <submittedName>
        <fullName evidence="1">Uncharacterized protein</fullName>
    </submittedName>
</protein>
<dbReference type="STRING" id="641524.ADICYQ_5004"/>
<comment type="caution">
    <text evidence="1">The sequence shown here is derived from an EMBL/GenBank/DDBJ whole genome shotgun (WGS) entry which is preliminary data.</text>
</comment>
<evidence type="ECO:0000313" key="1">
    <source>
        <dbReference type="EMBL" id="EPR65979.1"/>
    </source>
</evidence>
<sequence>MHLILMNKTALDQQNLRPAWVYNKVNLFHTNLILNYTFPSN</sequence>
<dbReference type="EMBL" id="ATNM01000167">
    <property type="protein sequence ID" value="EPR65979.1"/>
    <property type="molecule type" value="Genomic_DNA"/>
</dbReference>
<dbReference type="Proteomes" id="UP000014974">
    <property type="component" value="Unassembled WGS sequence"/>
</dbReference>
<organism evidence="1 2">
    <name type="scientific">Cyclobacterium qasimii M12-11B</name>
    <dbReference type="NCBI Taxonomy" id="641524"/>
    <lineage>
        <taxon>Bacteria</taxon>
        <taxon>Pseudomonadati</taxon>
        <taxon>Bacteroidota</taxon>
        <taxon>Cytophagia</taxon>
        <taxon>Cytophagales</taxon>
        <taxon>Cyclobacteriaceae</taxon>
        <taxon>Cyclobacterium</taxon>
    </lineage>
</organism>
<gene>
    <name evidence="1" type="ORF">ADICYQ_5004</name>
</gene>
<name>S7WGU2_9BACT</name>
<accession>S7WGU2</accession>
<reference evidence="1 2" key="1">
    <citation type="journal article" date="2013" name="Genome Announc.">
        <title>Draft Genome Sequence of Cyclobacterium qasimii Strain M12-11BT, Isolated from Arctic Marine Sediment.</title>
        <authorList>
            <person name="Shivaji S."/>
            <person name="Ara S."/>
            <person name="Singh A."/>
            <person name="Kumar Pinnaka A."/>
        </authorList>
    </citation>
    <scope>NUCLEOTIDE SEQUENCE [LARGE SCALE GENOMIC DNA]</scope>
    <source>
        <strain evidence="1 2">M12-11B</strain>
    </source>
</reference>
<dbReference type="AlphaFoldDB" id="S7WGU2"/>
<proteinExistence type="predicted"/>